<accession>A0A1H8CDK5</accession>
<feature type="binding site" evidence="9">
    <location>
        <position position="90"/>
    </location>
    <ligand>
        <name>Mg(2+)</name>
        <dbReference type="ChEBI" id="CHEBI:18420"/>
    </ligand>
</feature>
<reference evidence="13 14" key="1">
    <citation type="submission" date="2016-10" db="EMBL/GenBank/DDBJ databases">
        <authorList>
            <person name="de Groot N.N."/>
        </authorList>
    </citation>
    <scope>NUCLEOTIDE SEQUENCE [LARGE SCALE GENOMIC DNA]</scope>
    <source>
        <strain evidence="13 14">Nm22</strain>
    </source>
</reference>
<feature type="binding site" evidence="9">
    <location>
        <begin position="136"/>
        <end position="138"/>
    </location>
    <ligand>
        <name>2-[(2R,5Z)-2-carboxy-4-methylthiazol-5(2H)-ylidene]ethyl phosphate</name>
        <dbReference type="ChEBI" id="CHEBI:62899"/>
    </ligand>
</feature>
<proteinExistence type="inferred from homology"/>
<dbReference type="InterPro" id="IPR013785">
    <property type="entry name" value="Aldolase_TIM"/>
</dbReference>
<evidence type="ECO:0000313" key="14">
    <source>
        <dbReference type="Proteomes" id="UP000199459"/>
    </source>
</evidence>
<dbReference type="EMBL" id="FOCP01000004">
    <property type="protein sequence ID" value="SEM92989.1"/>
    <property type="molecule type" value="Genomic_DNA"/>
</dbReference>
<dbReference type="PANTHER" id="PTHR20857">
    <property type="entry name" value="THIAMINE-PHOSPHATE PYROPHOSPHORYLASE"/>
    <property type="match status" value="1"/>
</dbReference>
<evidence type="ECO:0000256" key="1">
    <source>
        <dbReference type="ARBA" id="ARBA00005165"/>
    </source>
</evidence>
<dbReference type="InterPro" id="IPR034291">
    <property type="entry name" value="TMP_synthase"/>
</dbReference>
<dbReference type="GO" id="GO:0009228">
    <property type="term" value="P:thiamine biosynthetic process"/>
    <property type="evidence" value="ECO:0007669"/>
    <property type="project" value="UniProtKB-KW"/>
</dbReference>
<feature type="binding site" evidence="9">
    <location>
        <position position="71"/>
    </location>
    <ligand>
        <name>Mg(2+)</name>
        <dbReference type="ChEBI" id="CHEBI:18420"/>
    </ligand>
</feature>
<feature type="binding site" evidence="9">
    <location>
        <position position="139"/>
    </location>
    <ligand>
        <name>4-amino-2-methyl-5-(diphosphooxymethyl)pyrimidine</name>
        <dbReference type="ChEBI" id="CHEBI:57841"/>
    </ligand>
</feature>
<dbReference type="CDD" id="cd00564">
    <property type="entry name" value="TMP_TenI"/>
    <property type="match status" value="1"/>
</dbReference>
<evidence type="ECO:0000313" key="13">
    <source>
        <dbReference type="EMBL" id="SEM92989.1"/>
    </source>
</evidence>
<dbReference type="GO" id="GO:0005737">
    <property type="term" value="C:cytoplasm"/>
    <property type="evidence" value="ECO:0007669"/>
    <property type="project" value="TreeGrafter"/>
</dbReference>
<name>A0A1H8CDK5_9PROT</name>
<dbReference type="AlphaFoldDB" id="A0A1H8CDK5"/>
<evidence type="ECO:0000256" key="6">
    <source>
        <dbReference type="ARBA" id="ARBA00047334"/>
    </source>
</evidence>
<comment type="catalytic activity">
    <reaction evidence="8 9 10">
        <text>2-[(2R,5Z)-2-carboxy-4-methylthiazol-5(2H)-ylidene]ethyl phosphate + 4-amino-2-methyl-5-(diphosphooxymethyl)pyrimidine + 2 H(+) = thiamine phosphate + CO2 + diphosphate</text>
        <dbReference type="Rhea" id="RHEA:47844"/>
        <dbReference type="ChEBI" id="CHEBI:15378"/>
        <dbReference type="ChEBI" id="CHEBI:16526"/>
        <dbReference type="ChEBI" id="CHEBI:33019"/>
        <dbReference type="ChEBI" id="CHEBI:37575"/>
        <dbReference type="ChEBI" id="CHEBI:57841"/>
        <dbReference type="ChEBI" id="CHEBI:62899"/>
        <dbReference type="EC" id="2.5.1.3"/>
    </reaction>
</comment>
<dbReference type="InterPro" id="IPR036206">
    <property type="entry name" value="ThiamineP_synth_sf"/>
</dbReference>
<comment type="cofactor">
    <cofactor evidence="9">
        <name>Mg(2+)</name>
        <dbReference type="ChEBI" id="CHEBI:18420"/>
    </cofactor>
    <text evidence="9">Binds 1 Mg(2+) ion per subunit.</text>
</comment>
<evidence type="ECO:0000259" key="12">
    <source>
        <dbReference type="Pfam" id="PF02581"/>
    </source>
</evidence>
<keyword evidence="4 9" id="KW-0460">Magnesium</keyword>
<comment type="pathway">
    <text evidence="1 9 11">Cofactor biosynthesis; thiamine diphosphate biosynthesis; thiamine phosphate from 4-amino-2-methyl-5-diphosphomethylpyrimidine and 4-methyl-5-(2-phosphoethyl)-thiazole: step 1/1.</text>
</comment>
<feature type="binding site" evidence="9">
    <location>
        <begin position="38"/>
        <end position="42"/>
    </location>
    <ligand>
        <name>4-amino-2-methyl-5-(diphosphooxymethyl)pyrimidine</name>
        <dbReference type="ChEBI" id="CHEBI:57841"/>
    </ligand>
</feature>
<protein>
    <recommendedName>
        <fullName evidence="9">Thiamine-phosphate synthase</fullName>
        <shortName evidence="9">TP synthase</shortName>
        <shortName evidence="9">TPS</shortName>
        <ecNumber evidence="9">2.5.1.3</ecNumber>
    </recommendedName>
    <alternativeName>
        <fullName evidence="9">Thiamine-phosphate pyrophosphorylase</fullName>
        <shortName evidence="9">TMP pyrophosphorylase</shortName>
        <shortName evidence="9">TMP-PPase</shortName>
    </alternativeName>
</protein>
<comment type="catalytic activity">
    <reaction evidence="7 9 10">
        <text>2-(2-carboxy-4-methylthiazol-5-yl)ethyl phosphate + 4-amino-2-methyl-5-(diphosphooxymethyl)pyrimidine + 2 H(+) = thiamine phosphate + CO2 + diphosphate</text>
        <dbReference type="Rhea" id="RHEA:47848"/>
        <dbReference type="ChEBI" id="CHEBI:15378"/>
        <dbReference type="ChEBI" id="CHEBI:16526"/>
        <dbReference type="ChEBI" id="CHEBI:33019"/>
        <dbReference type="ChEBI" id="CHEBI:37575"/>
        <dbReference type="ChEBI" id="CHEBI:57841"/>
        <dbReference type="ChEBI" id="CHEBI:62890"/>
        <dbReference type="EC" id="2.5.1.3"/>
    </reaction>
</comment>
<feature type="domain" description="Thiamine phosphate synthase/TenI" evidence="12">
    <location>
        <begin position="9"/>
        <end position="189"/>
    </location>
</feature>
<dbReference type="OrthoDB" id="9810880at2"/>
<feature type="binding site" evidence="9">
    <location>
        <position position="109"/>
    </location>
    <ligand>
        <name>4-amino-2-methyl-5-(diphosphooxymethyl)pyrimidine</name>
        <dbReference type="ChEBI" id="CHEBI:57841"/>
    </ligand>
</feature>
<evidence type="ECO:0000256" key="4">
    <source>
        <dbReference type="ARBA" id="ARBA00022842"/>
    </source>
</evidence>
<evidence type="ECO:0000256" key="8">
    <source>
        <dbReference type="ARBA" id="ARBA00047883"/>
    </source>
</evidence>
<evidence type="ECO:0000256" key="10">
    <source>
        <dbReference type="RuleBase" id="RU003826"/>
    </source>
</evidence>
<dbReference type="SUPFAM" id="SSF51391">
    <property type="entry name" value="Thiamin phosphate synthase"/>
    <property type="match status" value="1"/>
</dbReference>
<evidence type="ECO:0000256" key="2">
    <source>
        <dbReference type="ARBA" id="ARBA00022679"/>
    </source>
</evidence>
<dbReference type="GO" id="GO:0000287">
    <property type="term" value="F:magnesium ion binding"/>
    <property type="evidence" value="ECO:0007669"/>
    <property type="project" value="UniProtKB-UniRule"/>
</dbReference>
<gene>
    <name evidence="9" type="primary">thiE</name>
    <name evidence="13" type="ORF">SAMN05216325_104149</name>
</gene>
<evidence type="ECO:0000256" key="7">
    <source>
        <dbReference type="ARBA" id="ARBA00047851"/>
    </source>
</evidence>
<dbReference type="Gene3D" id="3.20.20.70">
    <property type="entry name" value="Aldolase class I"/>
    <property type="match status" value="1"/>
</dbReference>
<evidence type="ECO:0000256" key="11">
    <source>
        <dbReference type="RuleBase" id="RU004253"/>
    </source>
</evidence>
<comment type="caution">
    <text evidence="9">Lacks conserved residue(s) required for the propagation of feature annotation.</text>
</comment>
<dbReference type="HAMAP" id="MF_00097">
    <property type="entry name" value="TMP_synthase"/>
    <property type="match status" value="1"/>
</dbReference>
<comment type="catalytic activity">
    <reaction evidence="6 9 10">
        <text>4-methyl-5-(2-phosphooxyethyl)-thiazole + 4-amino-2-methyl-5-(diphosphooxymethyl)pyrimidine + H(+) = thiamine phosphate + diphosphate</text>
        <dbReference type="Rhea" id="RHEA:22328"/>
        <dbReference type="ChEBI" id="CHEBI:15378"/>
        <dbReference type="ChEBI" id="CHEBI:33019"/>
        <dbReference type="ChEBI" id="CHEBI:37575"/>
        <dbReference type="ChEBI" id="CHEBI:57841"/>
        <dbReference type="ChEBI" id="CHEBI:58296"/>
        <dbReference type="EC" id="2.5.1.3"/>
    </reaction>
</comment>
<dbReference type="PANTHER" id="PTHR20857:SF15">
    <property type="entry name" value="THIAMINE-PHOSPHATE SYNTHASE"/>
    <property type="match status" value="1"/>
</dbReference>
<keyword evidence="5 9" id="KW-0784">Thiamine biosynthesis</keyword>
<dbReference type="STRING" id="917.SAMN05216326_12033"/>
<feature type="binding site" evidence="9">
    <location>
        <position position="70"/>
    </location>
    <ligand>
        <name>4-amino-2-methyl-5-(diphosphooxymethyl)pyrimidine</name>
        <dbReference type="ChEBI" id="CHEBI:57841"/>
    </ligand>
</feature>
<evidence type="ECO:0000256" key="9">
    <source>
        <dbReference type="HAMAP-Rule" id="MF_00097"/>
    </source>
</evidence>
<dbReference type="Proteomes" id="UP000199459">
    <property type="component" value="Unassembled WGS sequence"/>
</dbReference>
<sequence>MKNNKISGLYGITPDLADTDILLEKTRQILEGGARLIQFRNKSADKTLCLHQAETLLQLCRKYDVPLLINDNVELALQVDADGVHLGTKDMDIALARKQLGLDKIIGASCYNRIELAVQAVAKSADYVAFGAFFPTSTKHDTVDASIDIVRHAKSVLDIPVICIGGINSHNARSLIANGADALAVCQAIYQTGDGRESAATISKLFS</sequence>
<dbReference type="Pfam" id="PF02581">
    <property type="entry name" value="TMP-TENI"/>
    <property type="match status" value="1"/>
</dbReference>
<dbReference type="InterPro" id="IPR022998">
    <property type="entry name" value="ThiamineP_synth_TenI"/>
</dbReference>
<organism evidence="13 14">
    <name type="scientific">Nitrosomonas marina</name>
    <dbReference type="NCBI Taxonomy" id="917"/>
    <lineage>
        <taxon>Bacteria</taxon>
        <taxon>Pseudomonadati</taxon>
        <taxon>Pseudomonadota</taxon>
        <taxon>Betaproteobacteria</taxon>
        <taxon>Nitrosomonadales</taxon>
        <taxon>Nitrosomonadaceae</taxon>
        <taxon>Nitrosomonas</taxon>
    </lineage>
</organism>
<keyword evidence="3 9" id="KW-0479">Metal-binding</keyword>
<evidence type="ECO:0000256" key="5">
    <source>
        <dbReference type="ARBA" id="ARBA00022977"/>
    </source>
</evidence>
<dbReference type="UniPathway" id="UPA00060">
    <property type="reaction ID" value="UER00141"/>
</dbReference>
<comment type="similarity">
    <text evidence="9 10">Belongs to the thiamine-phosphate synthase family.</text>
</comment>
<dbReference type="GO" id="GO:0004789">
    <property type="term" value="F:thiamine-phosphate diphosphorylase activity"/>
    <property type="evidence" value="ECO:0007669"/>
    <property type="project" value="UniProtKB-UniRule"/>
</dbReference>
<keyword evidence="2 9" id="KW-0808">Transferase</keyword>
<feature type="binding site" evidence="9">
    <location>
        <position position="166"/>
    </location>
    <ligand>
        <name>2-[(2R,5Z)-2-carboxy-4-methylthiazol-5(2H)-ylidene]ethyl phosphate</name>
        <dbReference type="ChEBI" id="CHEBI:62899"/>
    </ligand>
</feature>
<dbReference type="RefSeq" id="WP_090628521.1">
    <property type="nucleotide sequence ID" value="NZ_FOCP01000004.1"/>
</dbReference>
<dbReference type="EC" id="2.5.1.3" evidence="9"/>
<dbReference type="GO" id="GO:0009229">
    <property type="term" value="P:thiamine diphosphate biosynthetic process"/>
    <property type="evidence" value="ECO:0007669"/>
    <property type="project" value="UniProtKB-UniRule"/>
</dbReference>
<comment type="function">
    <text evidence="9">Condenses 4-methyl-5-(beta-hydroxyethyl)thiazole monophosphate (THZ-P) and 2-methyl-4-amino-5-hydroxymethyl pyrimidine pyrophosphate (HMP-PP) to form thiamine monophosphate (TMP).</text>
</comment>
<evidence type="ECO:0000256" key="3">
    <source>
        <dbReference type="ARBA" id="ARBA00022723"/>
    </source>
</evidence>
<dbReference type="NCBIfam" id="TIGR00693">
    <property type="entry name" value="thiE"/>
    <property type="match status" value="1"/>
</dbReference>